<dbReference type="GeneID" id="92754677"/>
<feature type="compositionally biased region" description="Low complexity" evidence="1">
    <location>
        <begin position="102"/>
        <end position="144"/>
    </location>
</feature>
<proteinExistence type="predicted"/>
<dbReference type="EMBL" id="JBEPSN010000011">
    <property type="protein sequence ID" value="MET4541949.1"/>
    <property type="molecule type" value="Genomic_DNA"/>
</dbReference>
<sequence>MRHSVVPAVLLAAGLLLAPAAAVHAAPCGGKISCAPTEGADDPSPTQPALAPEADKKPTSKPEPTRVRETPKAPAPAPAAPAPPVQAPQPVVTQFVTVAPRVTSPASGPSEPTPTPEATVASATPSASPSATPSSAGPSPSKSSNWNTPVDKGKETQAAAMVGTSISGPNMLGLFGILGAVLMVGLGGLAFALWSKNRLSSH</sequence>
<feature type="region of interest" description="Disordered" evidence="1">
    <location>
        <begin position="102"/>
        <end position="151"/>
    </location>
</feature>
<feature type="compositionally biased region" description="Basic and acidic residues" evidence="1">
    <location>
        <begin position="53"/>
        <end position="71"/>
    </location>
</feature>
<feature type="chain" id="PRO_5047143767" evidence="3">
    <location>
        <begin position="26"/>
        <end position="202"/>
    </location>
</feature>
<feature type="region of interest" description="Disordered" evidence="1">
    <location>
        <begin position="36"/>
        <end position="88"/>
    </location>
</feature>
<keyword evidence="2" id="KW-0472">Membrane</keyword>
<evidence type="ECO:0000256" key="3">
    <source>
        <dbReference type="SAM" id="SignalP"/>
    </source>
</evidence>
<dbReference type="RefSeq" id="WP_354232165.1">
    <property type="nucleotide sequence ID" value="NZ_JBEPSN010000011.1"/>
</dbReference>
<keyword evidence="2" id="KW-0812">Transmembrane</keyword>
<name>A0ABV2PBH8_9MICC</name>
<gene>
    <name evidence="4" type="ORF">ABIE37_003752</name>
</gene>
<accession>A0ABV2PBH8</accession>
<evidence type="ECO:0000256" key="1">
    <source>
        <dbReference type="SAM" id="MobiDB-lite"/>
    </source>
</evidence>
<keyword evidence="2" id="KW-1133">Transmembrane helix</keyword>
<feature type="compositionally biased region" description="Pro residues" evidence="1">
    <location>
        <begin position="73"/>
        <end position="87"/>
    </location>
</feature>
<feature type="transmembrane region" description="Helical" evidence="2">
    <location>
        <begin position="171"/>
        <end position="194"/>
    </location>
</feature>
<evidence type="ECO:0000256" key="2">
    <source>
        <dbReference type="SAM" id="Phobius"/>
    </source>
</evidence>
<keyword evidence="5" id="KW-1185">Reference proteome</keyword>
<feature type="signal peptide" evidence="3">
    <location>
        <begin position="1"/>
        <end position="25"/>
    </location>
</feature>
<evidence type="ECO:0000313" key="5">
    <source>
        <dbReference type="Proteomes" id="UP001549307"/>
    </source>
</evidence>
<organism evidence="4 5">
    <name type="scientific">Arthrobacter bambusae</name>
    <dbReference type="NCBI Taxonomy" id="1338426"/>
    <lineage>
        <taxon>Bacteria</taxon>
        <taxon>Bacillati</taxon>
        <taxon>Actinomycetota</taxon>
        <taxon>Actinomycetes</taxon>
        <taxon>Micrococcales</taxon>
        <taxon>Micrococcaceae</taxon>
        <taxon>Arthrobacter</taxon>
    </lineage>
</organism>
<evidence type="ECO:0000313" key="4">
    <source>
        <dbReference type="EMBL" id="MET4541949.1"/>
    </source>
</evidence>
<keyword evidence="3" id="KW-0732">Signal</keyword>
<dbReference type="PRINTS" id="PR01217">
    <property type="entry name" value="PRICHEXTENSN"/>
</dbReference>
<protein>
    <submittedName>
        <fullName evidence="4">Cobalamin biosynthesis Mg chelatase CobN</fullName>
    </submittedName>
</protein>
<reference evidence="4 5" key="1">
    <citation type="submission" date="2024-06" db="EMBL/GenBank/DDBJ databases">
        <title>Sorghum-associated microbial communities from plants grown in Nebraska, USA.</title>
        <authorList>
            <person name="Schachtman D."/>
        </authorList>
    </citation>
    <scope>NUCLEOTIDE SEQUENCE [LARGE SCALE GENOMIC DNA]</scope>
    <source>
        <strain evidence="4 5">3552</strain>
    </source>
</reference>
<dbReference type="Proteomes" id="UP001549307">
    <property type="component" value="Unassembled WGS sequence"/>
</dbReference>
<comment type="caution">
    <text evidence="4">The sequence shown here is derived from an EMBL/GenBank/DDBJ whole genome shotgun (WGS) entry which is preliminary data.</text>
</comment>